<dbReference type="EMBL" id="STGT01000003">
    <property type="protein sequence ID" value="THV13858.1"/>
    <property type="molecule type" value="Genomic_DNA"/>
</dbReference>
<keyword evidence="2" id="KW-1185">Reference proteome</keyword>
<dbReference type="Proteomes" id="UP000309667">
    <property type="component" value="Unassembled WGS sequence"/>
</dbReference>
<dbReference type="RefSeq" id="WP_168801205.1">
    <property type="nucleotide sequence ID" value="NZ_STGT01000003.1"/>
</dbReference>
<evidence type="ECO:0000313" key="1">
    <source>
        <dbReference type="EMBL" id="THV13858.1"/>
    </source>
</evidence>
<reference evidence="1 2" key="1">
    <citation type="submission" date="2019-04" db="EMBL/GenBank/DDBJ databases">
        <title>Genome sequence of strain 7209-2.</title>
        <authorList>
            <person name="Gao J."/>
            <person name="Sun J."/>
        </authorList>
    </citation>
    <scope>NUCLEOTIDE SEQUENCE [LARGE SCALE GENOMIC DNA]</scope>
    <source>
        <strain evidence="1 2">7209-2</strain>
    </source>
</reference>
<comment type="caution">
    <text evidence="1">The sequence shown here is derived from an EMBL/GenBank/DDBJ whole genome shotgun (WGS) entry which is preliminary data.</text>
</comment>
<name>A0ABY2QTE3_9HYPH</name>
<organism evidence="1 2">
    <name type="scientific">Rhizobium rhizophilum</name>
    <dbReference type="NCBI Taxonomy" id="1850373"/>
    <lineage>
        <taxon>Bacteria</taxon>
        <taxon>Pseudomonadati</taxon>
        <taxon>Pseudomonadota</taxon>
        <taxon>Alphaproteobacteria</taxon>
        <taxon>Hyphomicrobiales</taxon>
        <taxon>Rhizobiaceae</taxon>
        <taxon>Rhizobium/Agrobacterium group</taxon>
        <taxon>Rhizobium</taxon>
    </lineage>
</organism>
<evidence type="ECO:0000313" key="2">
    <source>
        <dbReference type="Proteomes" id="UP000309667"/>
    </source>
</evidence>
<proteinExistence type="predicted"/>
<sequence length="192" mass="21197">MRPFDPAEPFAVFLRKRRGRSVSQHSRNSDNINVEAGNVVNPIEANRIARLAAKHLRDAVDIFGNPSHELRQGLGSLLLLASKHEHYQPDTGPTHDLLAAVYEGLGGAISSLRDDVSIADLEAGMFAAARLARDIDAGDLDGDRQSDDRCKVRILTLQLRAAEYRGEIETRRMRAQWSAKQKPAATQPAFYG</sequence>
<gene>
    <name evidence="1" type="ORF">E9677_13235</name>
</gene>
<accession>A0ABY2QTE3</accession>
<protein>
    <submittedName>
        <fullName evidence="1">Uncharacterized protein</fullName>
    </submittedName>
</protein>